<sequence>MTAIKGSDGARWPLLRIAMPGNIDLKTFHEALCHCHAHPTRLGQACRLEERRAALRYSRAHSSMVADLEKADRARVQLSQVTAALTAIAAPAAEASGRELDGKGDVYGGDDFDDIGKGGIRYLEEL</sequence>
<dbReference type="RefSeq" id="WP_133058133.1">
    <property type="nucleotide sequence ID" value="NZ_JACKVC010000006.1"/>
</dbReference>
<name>A0AAW5SWV8_9MYCO</name>
<reference evidence="1" key="2">
    <citation type="journal article" date="2022" name="BMC Genomics">
        <title>Comparative genome analysis of mycobacteria focusing on tRNA and non-coding RNA.</title>
        <authorList>
            <person name="Behra P.R.K."/>
            <person name="Pettersson B.M.F."/>
            <person name="Ramesh M."/>
            <person name="Das S."/>
            <person name="Dasgupta S."/>
            <person name="Kirsebom L.A."/>
        </authorList>
    </citation>
    <scope>NUCLEOTIDE SEQUENCE</scope>
    <source>
        <strain evidence="1">DSM 44242</strain>
    </source>
</reference>
<reference evidence="1" key="1">
    <citation type="submission" date="2020-07" db="EMBL/GenBank/DDBJ databases">
        <authorList>
            <person name="Pettersson B.M.F."/>
            <person name="Behra P.R.K."/>
            <person name="Ramesh M."/>
            <person name="Das S."/>
            <person name="Dasgupta S."/>
            <person name="Kirsebom L.A."/>
        </authorList>
    </citation>
    <scope>NUCLEOTIDE SEQUENCE</scope>
    <source>
        <strain evidence="1">DSM 44242</strain>
    </source>
</reference>
<protein>
    <submittedName>
        <fullName evidence="1">Uncharacterized protein</fullName>
    </submittedName>
</protein>
<organism evidence="1 2">
    <name type="scientific">Mycolicibacterium porcinum</name>
    <dbReference type="NCBI Taxonomy" id="39693"/>
    <lineage>
        <taxon>Bacteria</taxon>
        <taxon>Bacillati</taxon>
        <taxon>Actinomycetota</taxon>
        <taxon>Actinomycetes</taxon>
        <taxon>Mycobacteriales</taxon>
        <taxon>Mycobacteriaceae</taxon>
        <taxon>Mycolicibacterium</taxon>
    </lineage>
</organism>
<proteinExistence type="predicted"/>
<evidence type="ECO:0000313" key="2">
    <source>
        <dbReference type="Proteomes" id="UP001141659"/>
    </source>
</evidence>
<dbReference type="AlphaFoldDB" id="A0AAW5SWV8"/>
<gene>
    <name evidence="1" type="ORF">H5P34_00110</name>
</gene>
<accession>A0AAW5SWV8</accession>
<dbReference type="EMBL" id="JACKVC010000006">
    <property type="protein sequence ID" value="MCV7386449.1"/>
    <property type="molecule type" value="Genomic_DNA"/>
</dbReference>
<comment type="caution">
    <text evidence="1">The sequence shown here is derived from an EMBL/GenBank/DDBJ whole genome shotgun (WGS) entry which is preliminary data.</text>
</comment>
<dbReference type="Proteomes" id="UP001141659">
    <property type="component" value="Unassembled WGS sequence"/>
</dbReference>
<evidence type="ECO:0000313" key="1">
    <source>
        <dbReference type="EMBL" id="MCV7386449.1"/>
    </source>
</evidence>